<dbReference type="GO" id="GO:0033863">
    <property type="term" value="F:ribose 1,5-bisphosphate phosphokinase activity"/>
    <property type="evidence" value="ECO:0007669"/>
    <property type="project" value="UniProtKB-UniRule"/>
</dbReference>
<dbReference type="GO" id="GO:0005829">
    <property type="term" value="C:cytosol"/>
    <property type="evidence" value="ECO:0007669"/>
    <property type="project" value="TreeGrafter"/>
</dbReference>
<comment type="pathway">
    <text evidence="2 6">Metabolic intermediate biosynthesis; 5-phospho-alpha-D-ribose 1-diphosphate biosynthesis; 5-phospho-alpha-D-ribose 1-diphosphate from D-ribose 5-phosphate (route II): step 3/3.</text>
</comment>
<keyword evidence="5 6" id="KW-0067">ATP-binding</keyword>
<dbReference type="PANTHER" id="PTHR23117">
    <property type="entry name" value="GUANYLATE KINASE-RELATED"/>
    <property type="match status" value="1"/>
</dbReference>
<dbReference type="EMBL" id="JAHHGM010000018">
    <property type="protein sequence ID" value="MBT2990580.1"/>
    <property type="molecule type" value="Genomic_DNA"/>
</dbReference>
<dbReference type="InterPro" id="IPR012699">
    <property type="entry name" value="PhnN"/>
</dbReference>
<dbReference type="InterPro" id="IPR008145">
    <property type="entry name" value="GK/Ca_channel_bsu"/>
</dbReference>
<dbReference type="SUPFAM" id="SSF52540">
    <property type="entry name" value="P-loop containing nucleoside triphosphate hydrolases"/>
    <property type="match status" value="1"/>
</dbReference>
<evidence type="ECO:0000256" key="2">
    <source>
        <dbReference type="ARBA" id="ARBA00005069"/>
    </source>
</evidence>
<dbReference type="GO" id="GO:0006015">
    <property type="term" value="P:5-phosphoribose 1-diphosphate biosynthetic process"/>
    <property type="evidence" value="ECO:0007669"/>
    <property type="project" value="UniProtKB-UniRule"/>
</dbReference>
<dbReference type="EC" id="2.7.4.23" evidence="6"/>
<dbReference type="InterPro" id="IPR027417">
    <property type="entry name" value="P-loop_NTPase"/>
</dbReference>
<dbReference type="NCBIfam" id="NF007485">
    <property type="entry name" value="PRK10078.1"/>
    <property type="match status" value="1"/>
</dbReference>
<protein>
    <recommendedName>
        <fullName evidence="6">Ribose 1,5-bisphosphate phosphokinase PhnN</fullName>
        <ecNumber evidence="6">2.7.4.23</ecNumber>
    </recommendedName>
    <alternativeName>
        <fullName evidence="6">Ribose 1,5-bisphosphokinase</fullName>
    </alternativeName>
</protein>
<evidence type="ECO:0000256" key="4">
    <source>
        <dbReference type="ARBA" id="ARBA00022741"/>
    </source>
</evidence>
<dbReference type="GO" id="GO:0005524">
    <property type="term" value="F:ATP binding"/>
    <property type="evidence" value="ECO:0007669"/>
    <property type="project" value="UniProtKB-KW"/>
</dbReference>
<dbReference type="GO" id="GO:0019634">
    <property type="term" value="P:organic phosphonate metabolic process"/>
    <property type="evidence" value="ECO:0007669"/>
    <property type="project" value="UniProtKB-UniRule"/>
</dbReference>
<dbReference type="SMART" id="SM00072">
    <property type="entry name" value="GuKc"/>
    <property type="match status" value="1"/>
</dbReference>
<dbReference type="Gene3D" id="3.40.50.300">
    <property type="entry name" value="P-loop containing nucleotide triphosphate hydrolases"/>
    <property type="match status" value="1"/>
</dbReference>
<comment type="caution">
    <text evidence="6">Lacks conserved residue(s) required for the propagation of feature annotation.</text>
</comment>
<keyword evidence="4 6" id="KW-0547">Nucleotide-binding</keyword>
<evidence type="ECO:0000313" key="8">
    <source>
        <dbReference type="EMBL" id="MBT2990580.1"/>
    </source>
</evidence>
<evidence type="ECO:0000259" key="7">
    <source>
        <dbReference type="SMART" id="SM00072"/>
    </source>
</evidence>
<name>A0A944MBG9_9GAMM</name>
<reference evidence="8 9" key="1">
    <citation type="submission" date="2021-05" db="EMBL/GenBank/DDBJ databases">
        <title>Genetic and Functional Diversity in Clade A Lucinid endosymbionts from the Bahamas.</title>
        <authorList>
            <person name="Giani N.M."/>
            <person name="Engel A.S."/>
            <person name="Campbell B.J."/>
        </authorList>
    </citation>
    <scope>NUCLEOTIDE SEQUENCE [LARGE SCALE GENOMIC DNA]</scope>
    <source>
        <strain evidence="8">LUC16012Gg_MoonRockCtena</strain>
    </source>
</reference>
<evidence type="ECO:0000256" key="5">
    <source>
        <dbReference type="ARBA" id="ARBA00022840"/>
    </source>
</evidence>
<gene>
    <name evidence="6 8" type="primary">phnN</name>
    <name evidence="8" type="ORF">KME65_16610</name>
</gene>
<accession>A0A944MBG9</accession>
<comment type="function">
    <text evidence="6">Catalyzes the phosphorylation of ribose 1,5-bisphosphate to 5-phospho-D-ribosyl alpha-1-diphosphate (PRPP).</text>
</comment>
<evidence type="ECO:0000256" key="1">
    <source>
        <dbReference type="ARBA" id="ARBA00000373"/>
    </source>
</evidence>
<comment type="similarity">
    <text evidence="6">Belongs to the ribose 1,5-bisphosphokinase family.</text>
</comment>
<evidence type="ECO:0000256" key="3">
    <source>
        <dbReference type="ARBA" id="ARBA00022679"/>
    </source>
</evidence>
<dbReference type="Proteomes" id="UP000770889">
    <property type="component" value="Unassembled WGS sequence"/>
</dbReference>
<sequence>MAELFYIIGASGVGKDSLIAYARQNMPTERKLVFAHRYITRPADAGGENHLALSRGEFARRAQMGCFAMRWRSHDTWYGIGIEIDKWLEMGLDVVVNGSRAYLEVAQSSYPQLIPVLISASSDRLRDRLTARGRESGEEIEKRLIQAALLERSLDHPRLVGISNNGTLAEAGDCLVELISGENERLCV</sequence>
<evidence type="ECO:0000256" key="6">
    <source>
        <dbReference type="HAMAP-Rule" id="MF_00836"/>
    </source>
</evidence>
<keyword evidence="3 6" id="KW-0808">Transferase</keyword>
<evidence type="ECO:0000313" key="9">
    <source>
        <dbReference type="Proteomes" id="UP000770889"/>
    </source>
</evidence>
<comment type="caution">
    <text evidence="8">The sequence shown here is derived from an EMBL/GenBank/DDBJ whole genome shotgun (WGS) entry which is preliminary data.</text>
</comment>
<dbReference type="NCBIfam" id="TIGR02322">
    <property type="entry name" value="phosphon_PhnN"/>
    <property type="match status" value="1"/>
</dbReference>
<comment type="catalytic activity">
    <reaction evidence="1 6">
        <text>alpha-D-ribose 1,5-bisphosphate + ATP = 5-phospho-alpha-D-ribose 1-diphosphate + ADP</text>
        <dbReference type="Rhea" id="RHEA:20109"/>
        <dbReference type="ChEBI" id="CHEBI:30616"/>
        <dbReference type="ChEBI" id="CHEBI:58017"/>
        <dbReference type="ChEBI" id="CHEBI:68688"/>
        <dbReference type="ChEBI" id="CHEBI:456216"/>
        <dbReference type="EC" id="2.7.4.23"/>
    </reaction>
</comment>
<dbReference type="PANTHER" id="PTHR23117:SF8">
    <property type="entry name" value="RIBOSE 1,5-BISPHOSPHATE PHOSPHOKINASE PHNN"/>
    <property type="match status" value="1"/>
</dbReference>
<feature type="domain" description="Guanylate kinase/L-type calcium channel beta subunit" evidence="7">
    <location>
        <begin position="1"/>
        <end position="183"/>
    </location>
</feature>
<proteinExistence type="inferred from homology"/>
<organism evidence="8 9">
    <name type="scientific">Candidatus Thiodiazotropha taylori</name>
    <dbReference type="NCBI Taxonomy" id="2792791"/>
    <lineage>
        <taxon>Bacteria</taxon>
        <taxon>Pseudomonadati</taxon>
        <taxon>Pseudomonadota</taxon>
        <taxon>Gammaproteobacteria</taxon>
        <taxon>Chromatiales</taxon>
        <taxon>Sedimenticolaceae</taxon>
        <taxon>Candidatus Thiodiazotropha</taxon>
    </lineage>
</organism>
<dbReference type="AlphaFoldDB" id="A0A944MBG9"/>
<dbReference type="HAMAP" id="MF_00836">
    <property type="entry name" value="PhnN"/>
    <property type="match status" value="1"/>
</dbReference>